<proteinExistence type="predicted"/>
<dbReference type="PANTHER" id="PTHR31900">
    <property type="entry name" value="F-BOX/RNI SUPERFAMILY PROTEIN-RELATED"/>
    <property type="match status" value="1"/>
</dbReference>
<accession>A0A2Z6PGC1</accession>
<evidence type="ECO:0000259" key="1">
    <source>
        <dbReference type="PROSITE" id="PS50181"/>
    </source>
</evidence>
<dbReference type="SUPFAM" id="SSF52047">
    <property type="entry name" value="RNI-like"/>
    <property type="match status" value="1"/>
</dbReference>
<organism evidence="2 3">
    <name type="scientific">Trifolium subterraneum</name>
    <name type="common">Subterranean clover</name>
    <dbReference type="NCBI Taxonomy" id="3900"/>
    <lineage>
        <taxon>Eukaryota</taxon>
        <taxon>Viridiplantae</taxon>
        <taxon>Streptophyta</taxon>
        <taxon>Embryophyta</taxon>
        <taxon>Tracheophyta</taxon>
        <taxon>Spermatophyta</taxon>
        <taxon>Magnoliopsida</taxon>
        <taxon>eudicotyledons</taxon>
        <taxon>Gunneridae</taxon>
        <taxon>Pentapetalae</taxon>
        <taxon>rosids</taxon>
        <taxon>fabids</taxon>
        <taxon>Fabales</taxon>
        <taxon>Fabaceae</taxon>
        <taxon>Papilionoideae</taxon>
        <taxon>50 kb inversion clade</taxon>
        <taxon>NPAAA clade</taxon>
        <taxon>Hologalegina</taxon>
        <taxon>IRL clade</taxon>
        <taxon>Trifolieae</taxon>
        <taxon>Trifolium</taxon>
    </lineage>
</organism>
<evidence type="ECO:0000313" key="2">
    <source>
        <dbReference type="EMBL" id="GAU43287.1"/>
    </source>
</evidence>
<dbReference type="Pfam" id="PF08387">
    <property type="entry name" value="FBD"/>
    <property type="match status" value="1"/>
</dbReference>
<keyword evidence="3" id="KW-1185">Reference proteome</keyword>
<gene>
    <name evidence="2" type="ORF">TSUD_389860</name>
</gene>
<dbReference type="EMBL" id="DF973965">
    <property type="protein sequence ID" value="GAU43287.1"/>
    <property type="molecule type" value="Genomic_DNA"/>
</dbReference>
<dbReference type="Gene3D" id="3.80.10.10">
    <property type="entry name" value="Ribonuclease Inhibitor"/>
    <property type="match status" value="1"/>
</dbReference>
<dbReference type="InterPro" id="IPR032675">
    <property type="entry name" value="LRR_dom_sf"/>
</dbReference>
<dbReference type="Pfam" id="PF24758">
    <property type="entry name" value="LRR_At5g56370"/>
    <property type="match status" value="1"/>
</dbReference>
<protein>
    <recommendedName>
        <fullName evidence="1">F-box domain-containing protein</fullName>
    </recommendedName>
</protein>
<evidence type="ECO:0000313" key="3">
    <source>
        <dbReference type="Proteomes" id="UP000242715"/>
    </source>
</evidence>
<dbReference type="AlphaFoldDB" id="A0A2Z6PGC1"/>
<dbReference type="OrthoDB" id="1419761at2759"/>
<dbReference type="InterPro" id="IPR053781">
    <property type="entry name" value="F-box_AtFBL13-like"/>
</dbReference>
<reference evidence="3" key="1">
    <citation type="journal article" date="2017" name="Front. Plant Sci.">
        <title>Climate Clever Clovers: New Paradigm to Reduce the Environmental Footprint of Ruminants by Breeding Low Methanogenic Forages Utilizing Haplotype Variation.</title>
        <authorList>
            <person name="Kaur P."/>
            <person name="Appels R."/>
            <person name="Bayer P.E."/>
            <person name="Keeble-Gagnere G."/>
            <person name="Wang J."/>
            <person name="Hirakawa H."/>
            <person name="Shirasawa K."/>
            <person name="Vercoe P."/>
            <person name="Stefanova K."/>
            <person name="Durmic Z."/>
            <person name="Nichols P."/>
            <person name="Revell C."/>
            <person name="Isobe S.N."/>
            <person name="Edwards D."/>
            <person name="Erskine W."/>
        </authorList>
    </citation>
    <scope>NUCLEOTIDE SEQUENCE [LARGE SCALE GENOMIC DNA]</scope>
    <source>
        <strain evidence="3">cv. Daliak</strain>
    </source>
</reference>
<dbReference type="CDD" id="cd22160">
    <property type="entry name" value="F-box_AtFBL13-like"/>
    <property type="match status" value="1"/>
</dbReference>
<name>A0A2Z6PGC1_TRISU</name>
<sequence length="404" mass="46899">MRRNRINSLPDEILYQILSFLTPKEAAATSILSKRWIGLWISVHFTNIRIDSIKSNYRFNQSVHSVLSSHGNIDSFHLQIQYGTPHLAYKRSFPHLVKWINTVVRSDLKHLHIDHEIDEQDTYDVEQEAYIPQLPRSILTCRTLVSLNLRRFSVEGYFVSDIEFGFPLLKTLYFDDIYFGNGRDFVLLLSGCPILEDLQLVNSCGGISFRVDPESIQMFQNISLPKLTRADIRESYWSHFPLKALSTAKSLCLDTLKFYWEDRVNVEDHEVKRVYFDIPIFHNLTHLKLHNSWGLVIQMLYHCPKLQSLKLSKSGWQAREDIQEILVEEQELVPQCLSSCLRTCTIRNMGGLQSDFMLATFILKNAGILQTMKIWSEWSKEKTELEGKLSPCPKASATCQLFVY</sequence>
<dbReference type="SMART" id="SM00579">
    <property type="entry name" value="FBD"/>
    <property type="match status" value="1"/>
</dbReference>
<dbReference type="InterPro" id="IPR036047">
    <property type="entry name" value="F-box-like_dom_sf"/>
</dbReference>
<dbReference type="Pfam" id="PF00646">
    <property type="entry name" value="F-box"/>
    <property type="match status" value="1"/>
</dbReference>
<dbReference type="InterPro" id="IPR050232">
    <property type="entry name" value="FBL13/AtMIF1-like"/>
</dbReference>
<feature type="domain" description="F-box" evidence="1">
    <location>
        <begin position="3"/>
        <end position="36"/>
    </location>
</feature>
<dbReference type="PANTHER" id="PTHR31900:SF34">
    <property type="entry name" value="EMB|CAB62440.1-RELATED"/>
    <property type="match status" value="1"/>
</dbReference>
<dbReference type="PROSITE" id="PS50181">
    <property type="entry name" value="FBOX"/>
    <property type="match status" value="1"/>
</dbReference>
<dbReference type="InterPro" id="IPR055411">
    <property type="entry name" value="LRR_FXL15/At3g58940/PEG3-like"/>
</dbReference>
<dbReference type="SUPFAM" id="SSF81383">
    <property type="entry name" value="F-box domain"/>
    <property type="match status" value="1"/>
</dbReference>
<dbReference type="SMART" id="SM00256">
    <property type="entry name" value="FBOX"/>
    <property type="match status" value="1"/>
</dbReference>
<dbReference type="Gene3D" id="1.20.1280.50">
    <property type="match status" value="1"/>
</dbReference>
<dbReference type="InterPro" id="IPR006566">
    <property type="entry name" value="FBD"/>
</dbReference>
<dbReference type="Proteomes" id="UP000242715">
    <property type="component" value="Unassembled WGS sequence"/>
</dbReference>
<dbReference type="InterPro" id="IPR001810">
    <property type="entry name" value="F-box_dom"/>
</dbReference>